<dbReference type="InterPro" id="IPR023997">
    <property type="entry name" value="TonB-dep_OMP_SusC/RagA_CS"/>
</dbReference>
<dbReference type="PATRIC" id="fig|926562.3.peg.2226"/>
<evidence type="ECO:0000313" key="11">
    <source>
        <dbReference type="Proteomes" id="UP000005631"/>
    </source>
</evidence>
<dbReference type="SUPFAM" id="SSF49464">
    <property type="entry name" value="Carboxypeptidase regulatory domain-like"/>
    <property type="match status" value="1"/>
</dbReference>
<dbReference type="Gene3D" id="2.40.170.20">
    <property type="entry name" value="TonB-dependent receptor, beta-barrel domain"/>
    <property type="match status" value="1"/>
</dbReference>
<dbReference type="GO" id="GO:0009279">
    <property type="term" value="C:cell outer membrane"/>
    <property type="evidence" value="ECO:0007669"/>
    <property type="project" value="UniProtKB-SubCell"/>
</dbReference>
<evidence type="ECO:0000256" key="5">
    <source>
        <dbReference type="ARBA" id="ARBA00023136"/>
    </source>
</evidence>
<dbReference type="Pfam" id="PF13715">
    <property type="entry name" value="CarbopepD_reg_2"/>
    <property type="match status" value="1"/>
</dbReference>
<sequence>MKKLLQILLLITCFTVCYEPLNAQDTKTISGVITSPTDGLPLPGAAVVVKGSEAATITDANGAFTIQASPDAILEVSFIGHKTQQVSVSGRTQINISLEEETSVLEQVVVVGYGTQKKSHVTGSVSKAEGSEMAQIAVPRADQALVGKLAGVQVTNTSAEAGAAPTIQVRGLTSISASTSPLIVIDGYPIQGDLSTIDMNDVESIEVLKDAASASIYGSRGANGVILVTTKSGGSSYGAKPATFTFNSYVGVKTPIKQEIYPSSDEWSNYVRSNLSQMGLTTVPDEIVQMDNLGTNTDWEDVMMRNGLIQNYSLGVSGGTQGVNYYIGGSYIGDEGVLRTNDYDKYNLRVNIDSKLNDWLEVGVNINPSMSKQQILGVGLHDALRSQPWLPEYHTSETVQYAAAAGYDVQVGDIAHERHFSDVNGVNLQLTSNNSSLAKVDGRTRTSQYFSNIANAYAKVKLTKSLSFRTSFGTFNSSAQNEYFQESWSIRTEATEGTYSEDKIFDWLSENTLTFDKSFGDHDLNVLGGFSAQKTTYSNTSLAANSFLTDQISTLNAGIISSGSTFEEQSSLASLFSRVNYSYKNKYMVSLSARGDGSSKFGINNQWGFFPSASLGWRVSQEDFFKPLTNTINEFKLRATVGKTGNNGIPNYAAYGTLTPVNSINNNTIEQGFAQTSTSNPDLSWESTTETNFGIDMAFMENRLYFSFDYYIAETDQLLLLVPISAVTGFTEEYQNIGKMKNTGFDFEVNFVAIDNDKFTWRIGGNISHYRNELLDFAGVDQLISTPDEKRPSQYIAQVGSPLVQFYGYETASQISTSDLATPYWPVNVGADAVYVKDLNGDGVITDEDRTVLGSPIPDFVWGITTSMNYKAFDLSMVWQGSQGAEVFNIDPYYYESQWKGANTLTADEQAKTRLKVETDDMIQDASFTALRSLNIGYTLPKTWTKKAGVRVYFTGYNLLYFTADDYTSYNPEGVNLFNDNPLTMGYQRGAAPQYRSYALGLNLNF</sequence>
<dbReference type="EMBL" id="CP003156">
    <property type="protein sequence ID" value="AEV33182.1"/>
    <property type="molecule type" value="Genomic_DNA"/>
</dbReference>
<feature type="signal peptide" evidence="8">
    <location>
        <begin position="1"/>
        <end position="23"/>
    </location>
</feature>
<dbReference type="RefSeq" id="WP_014202531.1">
    <property type="nucleotide sequence ID" value="NC_016599.1"/>
</dbReference>
<dbReference type="SUPFAM" id="SSF56935">
    <property type="entry name" value="Porins"/>
    <property type="match status" value="1"/>
</dbReference>
<accession>G8R4Q8</accession>
<dbReference type="HOGENOM" id="CLU_004317_0_2_10"/>
<dbReference type="InterPro" id="IPR036942">
    <property type="entry name" value="Beta-barrel_TonB_sf"/>
</dbReference>
<feature type="chain" id="PRO_5003515502" evidence="8">
    <location>
        <begin position="24"/>
        <end position="1006"/>
    </location>
</feature>
<dbReference type="STRING" id="926562.Oweho_2208"/>
<evidence type="ECO:0000256" key="7">
    <source>
        <dbReference type="PROSITE-ProRule" id="PRU01360"/>
    </source>
</evidence>
<keyword evidence="5 7" id="KW-0472">Membrane</keyword>
<dbReference type="NCBIfam" id="TIGR04057">
    <property type="entry name" value="SusC_RagA_signa"/>
    <property type="match status" value="1"/>
</dbReference>
<keyword evidence="11" id="KW-1185">Reference proteome</keyword>
<dbReference type="eggNOG" id="COG4206">
    <property type="taxonomic scope" value="Bacteria"/>
</dbReference>
<proteinExistence type="inferred from homology"/>
<dbReference type="InterPro" id="IPR023996">
    <property type="entry name" value="TonB-dep_OMP_SusC/RagA"/>
</dbReference>
<dbReference type="InterPro" id="IPR012910">
    <property type="entry name" value="Plug_dom"/>
</dbReference>
<keyword evidence="3 7" id="KW-1134">Transmembrane beta strand</keyword>
<dbReference type="Proteomes" id="UP000005631">
    <property type="component" value="Chromosome"/>
</dbReference>
<dbReference type="Gene3D" id="2.170.130.10">
    <property type="entry name" value="TonB-dependent receptor, plug domain"/>
    <property type="match status" value="1"/>
</dbReference>
<evidence type="ECO:0000256" key="3">
    <source>
        <dbReference type="ARBA" id="ARBA00022452"/>
    </source>
</evidence>
<evidence type="ECO:0000313" key="10">
    <source>
        <dbReference type="EMBL" id="AEV33182.1"/>
    </source>
</evidence>
<name>G8R4Q8_OWEHD</name>
<feature type="domain" description="TonB-dependent receptor plug" evidence="9">
    <location>
        <begin position="118"/>
        <end position="225"/>
    </location>
</feature>
<dbReference type="OrthoDB" id="9768177at2"/>
<dbReference type="KEGG" id="oho:Oweho_2208"/>
<comment type="similarity">
    <text evidence="7">Belongs to the TonB-dependent receptor family.</text>
</comment>
<keyword evidence="6 7" id="KW-0998">Cell outer membrane</keyword>
<evidence type="ECO:0000256" key="4">
    <source>
        <dbReference type="ARBA" id="ARBA00022692"/>
    </source>
</evidence>
<evidence type="ECO:0000256" key="8">
    <source>
        <dbReference type="SAM" id="SignalP"/>
    </source>
</evidence>
<organism evidence="10 11">
    <name type="scientific">Owenweeksia hongkongensis (strain DSM 17368 / CIP 108786 / JCM 12287 / NRRL B-23963 / UST20020801)</name>
    <dbReference type="NCBI Taxonomy" id="926562"/>
    <lineage>
        <taxon>Bacteria</taxon>
        <taxon>Pseudomonadati</taxon>
        <taxon>Bacteroidota</taxon>
        <taxon>Flavobacteriia</taxon>
        <taxon>Flavobacteriales</taxon>
        <taxon>Owenweeksiaceae</taxon>
        <taxon>Owenweeksia</taxon>
    </lineage>
</organism>
<comment type="subcellular location">
    <subcellularLocation>
        <location evidence="1 7">Cell outer membrane</location>
        <topology evidence="1 7">Multi-pass membrane protein</topology>
    </subcellularLocation>
</comment>
<dbReference type="InterPro" id="IPR008969">
    <property type="entry name" value="CarboxyPept-like_regulatory"/>
</dbReference>
<keyword evidence="8" id="KW-0732">Signal</keyword>
<gene>
    <name evidence="10" type="ordered locus">Oweho_2208</name>
</gene>
<evidence type="ECO:0000256" key="6">
    <source>
        <dbReference type="ARBA" id="ARBA00023237"/>
    </source>
</evidence>
<dbReference type="Pfam" id="PF07715">
    <property type="entry name" value="Plug"/>
    <property type="match status" value="1"/>
</dbReference>
<reference evidence="10 11" key="1">
    <citation type="journal article" date="2012" name="Stand. Genomic Sci.">
        <title>Genome sequence of the orange-pigmented seawater bacterium Owenweeksia hongkongensis type strain (UST20020801(T)).</title>
        <authorList>
            <person name="Riedel T."/>
            <person name="Held B."/>
            <person name="Nolan M."/>
            <person name="Lucas S."/>
            <person name="Lapidus A."/>
            <person name="Tice H."/>
            <person name="Del Rio T.G."/>
            <person name="Cheng J.F."/>
            <person name="Han C."/>
            <person name="Tapia R."/>
            <person name="Goodwin L.A."/>
            <person name="Pitluck S."/>
            <person name="Liolios K."/>
            <person name="Mavromatis K."/>
            <person name="Pagani I."/>
            <person name="Ivanova N."/>
            <person name="Mikhailova N."/>
            <person name="Pati A."/>
            <person name="Chen A."/>
            <person name="Palaniappan K."/>
            <person name="Rohde M."/>
            <person name="Tindall B.J."/>
            <person name="Detter J.C."/>
            <person name="Goker M."/>
            <person name="Woyke T."/>
            <person name="Bristow J."/>
            <person name="Eisen J.A."/>
            <person name="Markowitz V."/>
            <person name="Hugenholtz P."/>
            <person name="Klenk H.P."/>
            <person name="Kyrpides N.C."/>
        </authorList>
    </citation>
    <scope>NUCLEOTIDE SEQUENCE</scope>
    <source>
        <strain evidence="11">DSM 17368 / JCM 12287 / NRRL B-23963</strain>
    </source>
</reference>
<evidence type="ECO:0000259" key="9">
    <source>
        <dbReference type="Pfam" id="PF07715"/>
    </source>
</evidence>
<keyword evidence="2 7" id="KW-0813">Transport</keyword>
<dbReference type="InterPro" id="IPR037066">
    <property type="entry name" value="Plug_dom_sf"/>
</dbReference>
<evidence type="ECO:0000256" key="2">
    <source>
        <dbReference type="ARBA" id="ARBA00022448"/>
    </source>
</evidence>
<dbReference type="InterPro" id="IPR039426">
    <property type="entry name" value="TonB-dep_rcpt-like"/>
</dbReference>
<keyword evidence="4 7" id="KW-0812">Transmembrane</keyword>
<protein>
    <submittedName>
        <fullName evidence="10">TonB-linked outer membrane protein, SusC/RagA family</fullName>
    </submittedName>
</protein>
<dbReference type="Gene3D" id="2.60.40.1120">
    <property type="entry name" value="Carboxypeptidase-like, regulatory domain"/>
    <property type="match status" value="1"/>
</dbReference>
<evidence type="ECO:0000256" key="1">
    <source>
        <dbReference type="ARBA" id="ARBA00004571"/>
    </source>
</evidence>
<dbReference type="AlphaFoldDB" id="G8R4Q8"/>
<dbReference type="PROSITE" id="PS52016">
    <property type="entry name" value="TONB_DEPENDENT_REC_3"/>
    <property type="match status" value="1"/>
</dbReference>
<dbReference type="NCBIfam" id="TIGR04056">
    <property type="entry name" value="OMP_RagA_SusC"/>
    <property type="match status" value="1"/>
</dbReference>